<evidence type="ECO:0000256" key="3">
    <source>
        <dbReference type="ARBA" id="ARBA00023015"/>
    </source>
</evidence>
<dbReference type="CDD" id="cd00609">
    <property type="entry name" value="AAT_like"/>
    <property type="match status" value="1"/>
</dbReference>
<keyword evidence="8" id="KW-1185">Reference proteome</keyword>
<dbReference type="Gene3D" id="3.40.640.10">
    <property type="entry name" value="Type I PLP-dependent aspartate aminotransferase-like (Major domain)"/>
    <property type="match status" value="1"/>
</dbReference>
<reference evidence="7" key="1">
    <citation type="submission" date="2016-01" db="EMBL/GenBank/DDBJ databases">
        <authorList>
            <person name="Mcilroy J.S."/>
            <person name="Karst M S."/>
            <person name="Albertsen M."/>
        </authorList>
    </citation>
    <scope>NUCLEOTIDE SEQUENCE</scope>
    <source>
        <strain evidence="7">Cfx-K</strain>
    </source>
</reference>
<dbReference type="InterPro" id="IPR000524">
    <property type="entry name" value="Tscrpt_reg_HTH_GntR"/>
</dbReference>
<dbReference type="EMBL" id="LN890655">
    <property type="protein sequence ID" value="CUS02508.2"/>
    <property type="molecule type" value="Genomic_DNA"/>
</dbReference>
<dbReference type="GO" id="GO:0030170">
    <property type="term" value="F:pyridoxal phosphate binding"/>
    <property type="evidence" value="ECO:0007669"/>
    <property type="project" value="InterPro"/>
</dbReference>
<dbReference type="CDD" id="cd07377">
    <property type="entry name" value="WHTH_GntR"/>
    <property type="match status" value="1"/>
</dbReference>
<dbReference type="PANTHER" id="PTHR46577:SF1">
    <property type="entry name" value="HTH-TYPE TRANSCRIPTIONAL REGULATORY PROTEIN GABR"/>
    <property type="match status" value="1"/>
</dbReference>
<dbReference type="Pfam" id="PF00155">
    <property type="entry name" value="Aminotran_1_2"/>
    <property type="match status" value="1"/>
</dbReference>
<evidence type="ECO:0000256" key="1">
    <source>
        <dbReference type="ARBA" id="ARBA00005384"/>
    </source>
</evidence>
<dbReference type="SUPFAM" id="SSF46785">
    <property type="entry name" value="Winged helix' DNA-binding domain"/>
    <property type="match status" value="1"/>
</dbReference>
<dbReference type="GO" id="GO:0003700">
    <property type="term" value="F:DNA-binding transcription factor activity"/>
    <property type="evidence" value="ECO:0007669"/>
    <property type="project" value="InterPro"/>
</dbReference>
<dbReference type="Pfam" id="PF00392">
    <property type="entry name" value="GntR"/>
    <property type="match status" value="1"/>
</dbReference>
<gene>
    <name evidence="7" type="ORF">CFX0092_A0630</name>
</gene>
<sequence length="492" mass="53779">MIPAIILKYERSRNVIDLRIDREQDEAAHRQVYRQLRAAILSGRLAAGARLPSSRTLAATAGVARVTIDRAVEQLAAEGFVVSRVGAGTYVTDALATGGEAGRESLFRPALTAWGERTLALHQPGEPPGDGPRPEIDFGFGRSFAGGFPYDVWRRLLGRYLSTDDAMLSRYGSAAGFYPLRQAIADYLGRARGVRCAAEDVVIVSGAQQAIDILARLLLAPGDEVLVETPGYRDAFALFRLHQARLVGLPVDDYGLPADRLRGERARLVFVTPSHQFPRGGTMPLARRLALLAWARRRAAVIIEDDYDGDLRYEGGSLAALQGLDEDGRVVYLGTFSKVLFPALRLGYLVLPRALNAPFVQAKDLVDRGAPTLTQAAVADFLAEGHFERHLRHLRHLYGEKRQALIQALDANLGDRVRYSPVAAGLHVMLFAETGVDEARLVREAAARGVRVYAGAPYHLEQPAPPSILLGFSGLEEEEIVEGVRRLAEAWP</sequence>
<accession>A0A160T153</accession>
<keyword evidence="4" id="KW-0238">DNA-binding</keyword>
<dbReference type="InterPro" id="IPR036390">
    <property type="entry name" value="WH_DNA-bd_sf"/>
</dbReference>
<dbReference type="SUPFAM" id="SSF53383">
    <property type="entry name" value="PLP-dependent transferases"/>
    <property type="match status" value="1"/>
</dbReference>
<keyword evidence="3" id="KW-0805">Transcription regulation</keyword>
<dbReference type="GO" id="GO:0003677">
    <property type="term" value="F:DNA binding"/>
    <property type="evidence" value="ECO:0007669"/>
    <property type="project" value="UniProtKB-KW"/>
</dbReference>
<dbReference type="PRINTS" id="PR00035">
    <property type="entry name" value="HTHGNTR"/>
</dbReference>
<organism evidence="7 8">
    <name type="scientific">Candidatus Promineifilum breve</name>
    <dbReference type="NCBI Taxonomy" id="1806508"/>
    <lineage>
        <taxon>Bacteria</taxon>
        <taxon>Bacillati</taxon>
        <taxon>Chloroflexota</taxon>
        <taxon>Ardenticatenia</taxon>
        <taxon>Candidatus Promineifilales</taxon>
        <taxon>Candidatus Promineifilaceae</taxon>
        <taxon>Candidatus Promineifilum</taxon>
    </lineage>
</organism>
<dbReference type="OrthoDB" id="9802328at2"/>
<evidence type="ECO:0000313" key="7">
    <source>
        <dbReference type="EMBL" id="CUS02508.2"/>
    </source>
</evidence>
<keyword evidence="5" id="KW-0804">Transcription</keyword>
<feature type="domain" description="HTH gntR-type" evidence="6">
    <location>
        <begin position="26"/>
        <end position="94"/>
    </location>
</feature>
<evidence type="ECO:0000256" key="2">
    <source>
        <dbReference type="ARBA" id="ARBA00022898"/>
    </source>
</evidence>
<dbReference type="InterPro" id="IPR036388">
    <property type="entry name" value="WH-like_DNA-bd_sf"/>
</dbReference>
<dbReference type="InterPro" id="IPR015421">
    <property type="entry name" value="PyrdxlP-dep_Trfase_major"/>
</dbReference>
<dbReference type="InterPro" id="IPR051446">
    <property type="entry name" value="HTH_trans_reg/aminotransferase"/>
</dbReference>
<dbReference type="KEGG" id="pbf:CFX0092_A0630"/>
<dbReference type="PROSITE" id="PS50949">
    <property type="entry name" value="HTH_GNTR"/>
    <property type="match status" value="1"/>
</dbReference>
<keyword evidence="2" id="KW-0663">Pyridoxal phosphate</keyword>
<dbReference type="PANTHER" id="PTHR46577">
    <property type="entry name" value="HTH-TYPE TRANSCRIPTIONAL REGULATORY PROTEIN GABR"/>
    <property type="match status" value="1"/>
</dbReference>
<dbReference type="InterPro" id="IPR015424">
    <property type="entry name" value="PyrdxlP-dep_Trfase"/>
</dbReference>
<proteinExistence type="inferred from homology"/>
<name>A0A160T153_9CHLR</name>
<dbReference type="Proteomes" id="UP000215027">
    <property type="component" value="Chromosome I"/>
</dbReference>
<dbReference type="InterPro" id="IPR004839">
    <property type="entry name" value="Aminotransferase_I/II_large"/>
</dbReference>
<dbReference type="SMART" id="SM00345">
    <property type="entry name" value="HTH_GNTR"/>
    <property type="match status" value="1"/>
</dbReference>
<dbReference type="AlphaFoldDB" id="A0A160T153"/>
<comment type="similarity">
    <text evidence="1">In the C-terminal section; belongs to the class-I pyridoxal-phosphate-dependent aminotransferase family.</text>
</comment>
<evidence type="ECO:0000256" key="4">
    <source>
        <dbReference type="ARBA" id="ARBA00023125"/>
    </source>
</evidence>
<dbReference type="Gene3D" id="1.10.10.10">
    <property type="entry name" value="Winged helix-like DNA-binding domain superfamily/Winged helix DNA-binding domain"/>
    <property type="match status" value="1"/>
</dbReference>
<evidence type="ECO:0000256" key="5">
    <source>
        <dbReference type="ARBA" id="ARBA00023163"/>
    </source>
</evidence>
<evidence type="ECO:0000313" key="8">
    <source>
        <dbReference type="Proteomes" id="UP000215027"/>
    </source>
</evidence>
<evidence type="ECO:0000259" key="6">
    <source>
        <dbReference type="PROSITE" id="PS50949"/>
    </source>
</evidence>
<protein>
    <recommendedName>
        <fullName evidence="6">HTH gntR-type domain-containing protein</fullName>
    </recommendedName>
</protein>